<dbReference type="InterPro" id="IPR050612">
    <property type="entry name" value="Prok_Mopterin_Oxidored"/>
</dbReference>
<reference evidence="6 7" key="2">
    <citation type="submission" date="2018-01" db="EMBL/GenBank/DDBJ databases">
        <title>Genomic study of Klebsiella pneumoniae.</title>
        <authorList>
            <person name="Yang Y."/>
            <person name="Bicalho R."/>
        </authorList>
    </citation>
    <scope>NUCLEOTIDE SEQUENCE [LARGE SCALE GENOMIC DNA]</scope>
    <source>
        <strain evidence="6 7">A2</strain>
    </source>
</reference>
<dbReference type="GO" id="GO:0016740">
    <property type="term" value="F:transferase activity"/>
    <property type="evidence" value="ECO:0007669"/>
    <property type="project" value="UniProtKB-KW"/>
</dbReference>
<feature type="domain" description="Molybdopterin dinucleotide-binding" evidence="5">
    <location>
        <begin position="20"/>
        <end position="140"/>
    </location>
</feature>
<dbReference type="InterPro" id="IPR041954">
    <property type="entry name" value="CT_DMSOR/BSOR/TMAOR"/>
</dbReference>
<evidence type="ECO:0000256" key="2">
    <source>
        <dbReference type="ARBA" id="ARBA00022505"/>
    </source>
</evidence>
<dbReference type="GO" id="GO:0030151">
    <property type="term" value="F:molybdenum ion binding"/>
    <property type="evidence" value="ECO:0007669"/>
    <property type="project" value="TreeGrafter"/>
</dbReference>
<dbReference type="GO" id="GO:0009061">
    <property type="term" value="P:anaerobic respiration"/>
    <property type="evidence" value="ECO:0007669"/>
    <property type="project" value="TreeGrafter"/>
</dbReference>
<sequence>PWWDEQEAAWQRQEAARWPLHLLSSQPRTRLHSQYDHGSVSRATKIQGREPLWMHPQDAQARGISEGSVVKVYNARGAILAGVHLSEQILPGVVQMSTGAWYDPLDPNEKGSLDKHGNPNVLTEDRGSSRLGQGCSAQSCWVEIAPWRDALPPVTAFDPPRFIGA</sequence>
<proteinExistence type="predicted"/>
<dbReference type="Proteomes" id="UP000234661">
    <property type="component" value="Unassembled WGS sequence"/>
</dbReference>
<dbReference type="InterPro" id="IPR006657">
    <property type="entry name" value="MoPterin_dinucl-bd_dom"/>
</dbReference>
<keyword evidence="2" id="KW-0500">Molybdenum</keyword>
<dbReference type="Pfam" id="PF01568">
    <property type="entry name" value="Molydop_binding"/>
    <property type="match status" value="1"/>
</dbReference>
<evidence type="ECO:0000256" key="4">
    <source>
        <dbReference type="SAM" id="MobiDB-lite"/>
    </source>
</evidence>
<dbReference type="SUPFAM" id="SSF50692">
    <property type="entry name" value="ADC-like"/>
    <property type="match status" value="1"/>
</dbReference>
<dbReference type="GO" id="GO:0030288">
    <property type="term" value="C:outer membrane-bounded periplasmic space"/>
    <property type="evidence" value="ECO:0007669"/>
    <property type="project" value="TreeGrafter"/>
</dbReference>
<evidence type="ECO:0000256" key="1">
    <source>
        <dbReference type="ARBA" id="ARBA00001942"/>
    </source>
</evidence>
<dbReference type="GO" id="GO:0009055">
    <property type="term" value="F:electron transfer activity"/>
    <property type="evidence" value="ECO:0007669"/>
    <property type="project" value="TreeGrafter"/>
</dbReference>
<keyword evidence="6" id="KW-0808">Transferase</keyword>
<dbReference type="GO" id="GO:0016491">
    <property type="term" value="F:oxidoreductase activity"/>
    <property type="evidence" value="ECO:0007669"/>
    <property type="project" value="UniProtKB-KW"/>
</dbReference>
<dbReference type="InterPro" id="IPR009010">
    <property type="entry name" value="Asp_de-COase-like_dom_sf"/>
</dbReference>
<keyword evidence="3" id="KW-0560">Oxidoreductase</keyword>
<comment type="cofactor">
    <cofactor evidence="1">
        <name>Mo-bis(molybdopterin guanine dinucleotide)</name>
        <dbReference type="ChEBI" id="CHEBI:60539"/>
    </cofactor>
</comment>
<dbReference type="EMBL" id="PIET01002024">
    <property type="protein sequence ID" value="PLM45532.1"/>
    <property type="molecule type" value="Genomic_DNA"/>
</dbReference>
<evidence type="ECO:0000256" key="3">
    <source>
        <dbReference type="ARBA" id="ARBA00023002"/>
    </source>
</evidence>
<dbReference type="PANTHER" id="PTHR43742">
    <property type="entry name" value="TRIMETHYLAMINE-N-OXIDE REDUCTASE"/>
    <property type="match status" value="1"/>
</dbReference>
<feature type="compositionally biased region" description="Basic and acidic residues" evidence="4">
    <location>
        <begin position="107"/>
        <end position="128"/>
    </location>
</feature>
<evidence type="ECO:0000259" key="5">
    <source>
        <dbReference type="Pfam" id="PF01568"/>
    </source>
</evidence>
<gene>
    <name evidence="6" type="ORF">CWM85_36455</name>
</gene>
<dbReference type="CDD" id="cd02793">
    <property type="entry name" value="MopB_CT_DMSOR-BSOR-TMAOR"/>
    <property type="match status" value="1"/>
</dbReference>
<comment type="caution">
    <text evidence="6">The sequence shown here is derived from an EMBL/GenBank/DDBJ whole genome shotgun (WGS) entry which is preliminary data.</text>
</comment>
<dbReference type="Gene3D" id="2.40.40.20">
    <property type="match status" value="1"/>
</dbReference>
<dbReference type="GO" id="GO:0043546">
    <property type="term" value="F:molybdopterin cofactor binding"/>
    <property type="evidence" value="ECO:0007669"/>
    <property type="project" value="InterPro"/>
</dbReference>
<dbReference type="AlphaFoldDB" id="A0A2J4Y4H0"/>
<dbReference type="PANTHER" id="PTHR43742:SF10">
    <property type="entry name" value="TRIMETHYLAMINE-N-OXIDE REDUCTASE 2"/>
    <property type="match status" value="1"/>
</dbReference>
<evidence type="ECO:0000313" key="7">
    <source>
        <dbReference type="Proteomes" id="UP000234661"/>
    </source>
</evidence>
<protein>
    <submittedName>
        <fullName evidence="6">Asp-tRNA(Asn)/Glu-tRNA(Gln) amidotransferase GatCAB subunit C</fullName>
    </submittedName>
</protein>
<accession>A0A2J4Y4H0</accession>
<name>A0A2J4Y4H0_9ENTR</name>
<feature type="non-terminal residue" evidence="6">
    <location>
        <position position="1"/>
    </location>
</feature>
<organism evidence="6 7">
    <name type="scientific">Klebsiella michiganensis</name>
    <dbReference type="NCBI Taxonomy" id="1134687"/>
    <lineage>
        <taxon>Bacteria</taxon>
        <taxon>Pseudomonadati</taxon>
        <taxon>Pseudomonadota</taxon>
        <taxon>Gammaproteobacteria</taxon>
        <taxon>Enterobacterales</taxon>
        <taxon>Enterobacteriaceae</taxon>
        <taxon>Klebsiella/Raoultella group</taxon>
        <taxon>Klebsiella</taxon>
    </lineage>
</organism>
<feature type="region of interest" description="Disordered" evidence="4">
    <location>
        <begin position="105"/>
        <end position="132"/>
    </location>
</feature>
<evidence type="ECO:0000313" key="6">
    <source>
        <dbReference type="EMBL" id="PLM45532.1"/>
    </source>
</evidence>
<reference evidence="6 7" key="1">
    <citation type="submission" date="2017-11" db="EMBL/GenBank/DDBJ databases">
        <authorList>
            <person name="Han C.G."/>
        </authorList>
    </citation>
    <scope>NUCLEOTIDE SEQUENCE [LARGE SCALE GENOMIC DNA]</scope>
    <source>
        <strain evidence="6 7">A2</strain>
    </source>
</reference>